<dbReference type="OrthoDB" id="581894at2"/>
<dbReference type="EMBL" id="SRKZ01000004">
    <property type="protein sequence ID" value="TGD79905.1"/>
    <property type="molecule type" value="Genomic_DNA"/>
</dbReference>
<dbReference type="InterPro" id="IPR019613">
    <property type="entry name" value="DUF4198"/>
</dbReference>
<dbReference type="Pfam" id="PF10670">
    <property type="entry name" value="DUF4198"/>
    <property type="match status" value="1"/>
</dbReference>
<feature type="chain" id="PRO_5021280083" evidence="1">
    <location>
        <begin position="30"/>
        <end position="285"/>
    </location>
</feature>
<name>A0A4Z0ML53_9BACT</name>
<accession>A0A4Z0ML53</accession>
<protein>
    <submittedName>
        <fullName evidence="2">DUF4198 domain-containing protein</fullName>
    </submittedName>
</protein>
<feature type="signal peptide" evidence="1">
    <location>
        <begin position="1"/>
        <end position="29"/>
    </location>
</feature>
<dbReference type="AlphaFoldDB" id="A0A4Z0ML53"/>
<sequence>MNLKFLRGMSHQSCLLLLLLLLLAGTAMAQEFWLEPARFSIAPGAALHIRVFTGENFQGKRWAGKAKRVTQLLHRTPTGLENQTAAATAADSLHTTLTFVQPGTHLVALTTDYAFLQLSAADFTTYLQETGLGHVIALRKQRGEADKPGREAYQRCATTLVQVGAPLPQDTARAWSRPLGLTLEIVPEQNPALLKSGMSITLRVLAAGRPLAGQLVQVWQRGDLQNRPPLKLRSNQNGRVLFRLQAPAQYLVSTVQMVPAQAQLQTEWQSTWSTFTFAFPGKISR</sequence>
<keyword evidence="1" id="KW-0732">Signal</keyword>
<organism evidence="2 3">
    <name type="scientific">Hymenobacter wooponensis</name>
    <dbReference type="NCBI Taxonomy" id="1525360"/>
    <lineage>
        <taxon>Bacteria</taxon>
        <taxon>Pseudomonadati</taxon>
        <taxon>Bacteroidota</taxon>
        <taxon>Cytophagia</taxon>
        <taxon>Cytophagales</taxon>
        <taxon>Hymenobacteraceae</taxon>
        <taxon>Hymenobacter</taxon>
    </lineage>
</organism>
<reference evidence="2 3" key="1">
    <citation type="submission" date="2019-04" db="EMBL/GenBank/DDBJ databases">
        <authorList>
            <person name="Feng G."/>
            <person name="Zhang J."/>
            <person name="Zhu H."/>
        </authorList>
    </citation>
    <scope>NUCLEOTIDE SEQUENCE [LARGE SCALE GENOMIC DNA]</scope>
    <source>
        <strain evidence="2 3">JCM 19491</strain>
    </source>
</reference>
<dbReference type="Proteomes" id="UP000298284">
    <property type="component" value="Unassembled WGS sequence"/>
</dbReference>
<evidence type="ECO:0000313" key="2">
    <source>
        <dbReference type="EMBL" id="TGD79905.1"/>
    </source>
</evidence>
<evidence type="ECO:0000256" key="1">
    <source>
        <dbReference type="SAM" id="SignalP"/>
    </source>
</evidence>
<comment type="caution">
    <text evidence="2">The sequence shown here is derived from an EMBL/GenBank/DDBJ whole genome shotgun (WGS) entry which is preliminary data.</text>
</comment>
<proteinExistence type="predicted"/>
<gene>
    <name evidence="2" type="ORF">EU557_16985</name>
</gene>
<keyword evidence="3" id="KW-1185">Reference proteome</keyword>
<evidence type="ECO:0000313" key="3">
    <source>
        <dbReference type="Proteomes" id="UP000298284"/>
    </source>
</evidence>